<keyword evidence="1" id="KW-0808">Transferase</keyword>
<evidence type="ECO:0000313" key="4">
    <source>
        <dbReference type="Proteomes" id="UP000232188"/>
    </source>
</evidence>
<evidence type="ECO:0000313" key="3">
    <source>
        <dbReference type="Proteomes" id="UP000232149"/>
    </source>
</evidence>
<keyword evidence="3" id="KW-1185">Reference proteome</keyword>
<dbReference type="EMBL" id="NPDV01000001">
    <property type="protein sequence ID" value="PJZ55361.1"/>
    <property type="molecule type" value="Genomic_DNA"/>
</dbReference>
<dbReference type="Proteomes" id="UP000232149">
    <property type="component" value="Unassembled WGS sequence"/>
</dbReference>
<dbReference type="InterPro" id="IPR029044">
    <property type="entry name" value="Nucleotide-diphossugar_trans"/>
</dbReference>
<comment type="caution">
    <text evidence="1">The sequence shown here is derived from an EMBL/GenBank/DDBJ whole genome shotgun (WGS) entry which is preliminary data.</text>
</comment>
<name>A0A2M9YUZ8_9LEPT</name>
<evidence type="ECO:0000313" key="1">
    <source>
        <dbReference type="EMBL" id="PJZ55361.1"/>
    </source>
</evidence>
<evidence type="ECO:0000313" key="2">
    <source>
        <dbReference type="EMBL" id="PJZ61852.1"/>
    </source>
</evidence>
<dbReference type="EMBL" id="NPDU01000025">
    <property type="protein sequence ID" value="PJZ61852.1"/>
    <property type="molecule type" value="Genomic_DNA"/>
</dbReference>
<dbReference type="Proteomes" id="UP000232188">
    <property type="component" value="Unassembled WGS sequence"/>
</dbReference>
<dbReference type="GO" id="GO:0016740">
    <property type="term" value="F:transferase activity"/>
    <property type="evidence" value="ECO:0007669"/>
    <property type="project" value="UniProtKB-KW"/>
</dbReference>
<organism evidence="1 4">
    <name type="scientific">Leptospira adleri</name>
    <dbReference type="NCBI Taxonomy" id="2023186"/>
    <lineage>
        <taxon>Bacteria</taxon>
        <taxon>Pseudomonadati</taxon>
        <taxon>Spirochaetota</taxon>
        <taxon>Spirochaetia</taxon>
        <taxon>Leptospirales</taxon>
        <taxon>Leptospiraceae</taxon>
        <taxon>Leptospira</taxon>
    </lineage>
</organism>
<proteinExistence type="predicted"/>
<dbReference type="SUPFAM" id="SSF53448">
    <property type="entry name" value="Nucleotide-diphospho-sugar transferases"/>
    <property type="match status" value="1"/>
</dbReference>
<accession>A0A2M9YUZ8</accession>
<reference evidence="3 4" key="1">
    <citation type="submission" date="2017-07" db="EMBL/GenBank/DDBJ databases">
        <title>Leptospira spp. isolated from tropical soils.</title>
        <authorList>
            <person name="Thibeaux R."/>
            <person name="Iraola G."/>
            <person name="Ferres I."/>
            <person name="Bierque E."/>
            <person name="Girault D."/>
            <person name="Soupe-Gilbert M.-E."/>
            <person name="Picardeau M."/>
            <person name="Goarant C."/>
        </authorList>
    </citation>
    <scope>NUCLEOTIDE SEQUENCE [LARGE SCALE GENOMIC DNA]</scope>
    <source>
        <strain evidence="1 4">FH2-B-C1</strain>
        <strain evidence="2 3">FH2-B-D1</strain>
    </source>
</reference>
<dbReference type="AlphaFoldDB" id="A0A2M9YUZ8"/>
<gene>
    <name evidence="2" type="ORF">CH376_11120</name>
    <name evidence="1" type="ORF">CH380_02160</name>
</gene>
<sequence>MKSPVLLIAFNRPDFTSIVFETIRQYKPSKFYLAVNAPRADREGEAQKCSEVRKIVEKIDWDCEVHTLFRDEHLQLKISVSSAITWFFENEEMGIILEDDIVPDPSFYIYCEHLLEYYKNDIRVGMISGDNFGFGHRRNRNSYYYSLYSHIWGWASWRRAWKGYDVYMKDYADFFSGHWLEDLFPDQKEFRFWKENFDEVAFKGFETWDFQWVYHNFKNGRLNIMPSVNLVKNIGFGEGAAHTVHPSPYANMKTEPLSFPLDHPKFFVRDLISDAYSKKTFIGSERLPWKNRFSPIRILNRLRSYLFGIK</sequence>
<dbReference type="Gene3D" id="3.90.550.10">
    <property type="entry name" value="Spore Coat Polysaccharide Biosynthesis Protein SpsA, Chain A"/>
    <property type="match status" value="1"/>
</dbReference>
<protein>
    <submittedName>
        <fullName evidence="1">Glycosyl transferase</fullName>
    </submittedName>
</protein>